<name>A0A6G7YHN3_9ACTN</name>
<dbReference type="Gene3D" id="3.40.50.720">
    <property type="entry name" value="NAD(P)-binding Rossmann-like Domain"/>
    <property type="match status" value="1"/>
</dbReference>
<dbReference type="SUPFAM" id="SSF51735">
    <property type="entry name" value="NAD(P)-binding Rossmann-fold domains"/>
    <property type="match status" value="1"/>
</dbReference>
<dbReference type="EMBL" id="CP049866">
    <property type="protein sequence ID" value="QIK76127.1"/>
    <property type="molecule type" value="Genomic_DNA"/>
</dbReference>
<dbReference type="PANTHER" id="PTHR43658">
    <property type="entry name" value="SHORT-CHAIN DEHYDROGENASE/REDUCTASE"/>
    <property type="match status" value="1"/>
</dbReference>
<keyword evidence="4" id="KW-1185">Reference proteome</keyword>
<dbReference type="Proteomes" id="UP000502035">
    <property type="component" value="Chromosome"/>
</dbReference>
<dbReference type="PRINTS" id="PR00081">
    <property type="entry name" value="GDHRDH"/>
</dbReference>
<accession>A0A6G7YHN3</accession>
<sequence>MIGVPRLEGRRVLLTGAASGIGRTMTRRLVAEGASVFAVDVDAEGLASTTRACEGPGRVRVGVCDVTSESAVARTVGDAIAALDGIDTLVNAAVIHRATSIEKLTVDDLHLLLEVNVVALAMLCREAVAHLSRGGVIVNVVPRPAAPLTSADSASRGAVLGFSASLAAELDDWGIRVSSVPPEPDLIAAALVRDPSSA</sequence>
<evidence type="ECO:0000256" key="1">
    <source>
        <dbReference type="ARBA" id="ARBA00023002"/>
    </source>
</evidence>
<gene>
    <name evidence="3" type="ORF">G7071_12500</name>
</gene>
<dbReference type="PRINTS" id="PR00080">
    <property type="entry name" value="SDRFAMILY"/>
</dbReference>
<dbReference type="PANTHER" id="PTHR43658:SF8">
    <property type="entry name" value="17-BETA-HYDROXYSTEROID DEHYDROGENASE 14-RELATED"/>
    <property type="match status" value="1"/>
</dbReference>
<reference evidence="3 4" key="1">
    <citation type="submission" date="2020-03" db="EMBL/GenBank/DDBJ databases">
        <title>Nocardioides sp. nov., isolated from fish.</title>
        <authorList>
            <person name="Hyun D.-W."/>
            <person name="Bae J.-W."/>
        </authorList>
    </citation>
    <scope>NUCLEOTIDE SEQUENCE [LARGE SCALE GENOMIC DNA]</scope>
    <source>
        <strain evidence="3 4">HDW12A</strain>
    </source>
</reference>
<dbReference type="Pfam" id="PF00106">
    <property type="entry name" value="adh_short"/>
    <property type="match status" value="1"/>
</dbReference>
<keyword evidence="1" id="KW-0560">Oxidoreductase</keyword>
<comment type="similarity">
    <text evidence="2">Belongs to the short-chain dehydrogenases/reductases (SDR) family.</text>
</comment>
<evidence type="ECO:0000313" key="3">
    <source>
        <dbReference type="EMBL" id="QIK76127.1"/>
    </source>
</evidence>
<dbReference type="InterPro" id="IPR036291">
    <property type="entry name" value="NAD(P)-bd_dom_sf"/>
</dbReference>
<evidence type="ECO:0000256" key="2">
    <source>
        <dbReference type="RuleBase" id="RU000363"/>
    </source>
</evidence>
<dbReference type="KEGG" id="npi:G7071_12500"/>
<dbReference type="CDD" id="cd05233">
    <property type="entry name" value="SDR_c"/>
    <property type="match status" value="1"/>
</dbReference>
<protein>
    <submittedName>
        <fullName evidence="3">SDR family oxidoreductase</fullName>
    </submittedName>
</protein>
<evidence type="ECO:0000313" key="4">
    <source>
        <dbReference type="Proteomes" id="UP000502035"/>
    </source>
</evidence>
<organism evidence="3 4">
    <name type="scientific">Nocardioides piscis</name>
    <dbReference type="NCBI Taxonomy" id="2714938"/>
    <lineage>
        <taxon>Bacteria</taxon>
        <taxon>Bacillati</taxon>
        <taxon>Actinomycetota</taxon>
        <taxon>Actinomycetes</taxon>
        <taxon>Propionibacteriales</taxon>
        <taxon>Nocardioidaceae</taxon>
        <taxon>Nocardioides</taxon>
    </lineage>
</organism>
<proteinExistence type="inferred from homology"/>
<dbReference type="AlphaFoldDB" id="A0A6G7YHN3"/>
<dbReference type="RefSeq" id="WP_166319267.1">
    <property type="nucleotide sequence ID" value="NZ_CP049866.1"/>
</dbReference>
<dbReference type="InterPro" id="IPR002347">
    <property type="entry name" value="SDR_fam"/>
</dbReference>
<dbReference type="GO" id="GO:0016491">
    <property type="term" value="F:oxidoreductase activity"/>
    <property type="evidence" value="ECO:0007669"/>
    <property type="project" value="UniProtKB-KW"/>
</dbReference>